<dbReference type="PATRIC" id="fig|1423768.3.peg.53"/>
<dbReference type="GeneID" id="66348198"/>
<gene>
    <name evidence="2" type="ORF">FD43_GL000342</name>
</gene>
<accession>A0A0R1FTY4</accession>
<comment type="caution">
    <text evidence="2">The sequence shown here is derived from an EMBL/GenBank/DDBJ whole genome shotgun (WGS) entry which is preliminary data.</text>
</comment>
<dbReference type="InterPro" id="IPR003615">
    <property type="entry name" value="HNH_nuc"/>
</dbReference>
<sequence length="423" mass="48182">MPNFYGDWFHSRTGSQLSELAAIKKLVEASNKFKFIGKNWGADRRNPKNKWIYDFSAQAKVGDESIQPSTMQTKIRNWIRLGFIKDGSQLPLKWTQLGLLWFNSINQGNGMDTNIIYRLIIANALSTFSFTPGKKGFDDIPNEDGLIIKNLIKIIKSHDGYISEENLKYLIDGDTERKTSKNYTYWKTDLINSGLFKEDSSNLVINNYFNDMIISVENYIPSDSLTTESIKNNPLSNGAPFRNALIQEFKKYGSPELIDAVLTISHSKSSNNDKSIGNNVISRKQIKRSPKWSESVKDNYSYKCAIPGCDSEGKLFIQAAHIMPFSIDKHDSINYHRNDVNNGIALCLSCHKLFDAGLFTFDKNGAVIPSKFIYSNDDVTGTFNQVNIMRVLNSRNKSVKIPENMDLNEEYIYYHEENIFLGE</sequence>
<feature type="domain" description="HNH nuclease" evidence="1">
    <location>
        <begin position="304"/>
        <end position="362"/>
    </location>
</feature>
<name>A0A0R1FTY4_9LACO</name>
<organism evidence="2 3">
    <name type="scientific">Apilactobacillus kunkeei DSM 12361 = ATCC 700308</name>
    <dbReference type="NCBI Taxonomy" id="1423768"/>
    <lineage>
        <taxon>Bacteria</taxon>
        <taxon>Bacillati</taxon>
        <taxon>Bacillota</taxon>
        <taxon>Bacilli</taxon>
        <taxon>Lactobacillales</taxon>
        <taxon>Lactobacillaceae</taxon>
        <taxon>Apilactobacillus</taxon>
    </lineage>
</organism>
<dbReference type="EMBL" id="AZCK01000012">
    <property type="protein sequence ID" value="KRK23025.1"/>
    <property type="molecule type" value="Genomic_DNA"/>
</dbReference>
<reference evidence="2 3" key="1">
    <citation type="journal article" date="2015" name="Genome Announc.">
        <title>Expanding the biotechnology potential of lactobacilli through comparative genomics of 213 strains and associated genera.</title>
        <authorList>
            <person name="Sun Z."/>
            <person name="Harris H.M."/>
            <person name="McCann A."/>
            <person name="Guo C."/>
            <person name="Argimon S."/>
            <person name="Zhang W."/>
            <person name="Yang X."/>
            <person name="Jeffery I.B."/>
            <person name="Cooney J.C."/>
            <person name="Kagawa T.F."/>
            <person name="Liu W."/>
            <person name="Song Y."/>
            <person name="Salvetti E."/>
            <person name="Wrobel A."/>
            <person name="Rasinkangas P."/>
            <person name="Parkhill J."/>
            <person name="Rea M.C."/>
            <person name="O'Sullivan O."/>
            <person name="Ritari J."/>
            <person name="Douillard F.P."/>
            <person name="Paul Ross R."/>
            <person name="Yang R."/>
            <person name="Briner A.E."/>
            <person name="Felis G.E."/>
            <person name="de Vos W.M."/>
            <person name="Barrangou R."/>
            <person name="Klaenhammer T.R."/>
            <person name="Caufield P.W."/>
            <person name="Cui Y."/>
            <person name="Zhang H."/>
            <person name="O'Toole P.W."/>
        </authorList>
    </citation>
    <scope>NUCLEOTIDE SEQUENCE [LARGE SCALE GENOMIC DNA]</scope>
    <source>
        <strain evidence="2 3">DSM 12361</strain>
    </source>
</reference>
<dbReference type="Pfam" id="PF13391">
    <property type="entry name" value="HNH_2"/>
    <property type="match status" value="1"/>
</dbReference>
<dbReference type="RefSeq" id="WP_054449502.1">
    <property type="nucleotide sequence ID" value="NZ_AZCK01000012.1"/>
</dbReference>
<evidence type="ECO:0000259" key="1">
    <source>
        <dbReference type="Pfam" id="PF13391"/>
    </source>
</evidence>
<proteinExistence type="predicted"/>
<evidence type="ECO:0000313" key="2">
    <source>
        <dbReference type="EMBL" id="KRK23025.1"/>
    </source>
</evidence>
<dbReference type="Proteomes" id="UP000051794">
    <property type="component" value="Unassembled WGS sequence"/>
</dbReference>
<dbReference type="AlphaFoldDB" id="A0A0R1FTY4"/>
<evidence type="ECO:0000313" key="3">
    <source>
        <dbReference type="Proteomes" id="UP000051794"/>
    </source>
</evidence>
<protein>
    <recommendedName>
        <fullName evidence="1">HNH nuclease domain-containing protein</fullName>
    </recommendedName>
</protein>